<dbReference type="PANTHER" id="PTHR45977:SF21">
    <property type="entry name" value="ZINC FINGER, C3HC4 TYPE (RING FINGER) PROTEIN"/>
    <property type="match status" value="1"/>
</dbReference>
<dbReference type="OrthoDB" id="1457584at2759"/>
<evidence type="ECO:0000256" key="11">
    <source>
        <dbReference type="ARBA" id="ARBA00023136"/>
    </source>
</evidence>
<keyword evidence="7" id="KW-0863">Zinc-finger</keyword>
<reference evidence="14" key="1">
    <citation type="submission" date="2025-08" db="UniProtKB">
        <authorList>
            <consortium name="RefSeq"/>
        </authorList>
    </citation>
    <scope>IDENTIFICATION</scope>
    <source>
        <tissue evidence="14">Fruit stalk</tissue>
    </source>
</reference>
<dbReference type="EC" id="2.3.2.27" evidence="3"/>
<organism evidence="13 14">
    <name type="scientific">Durio zibethinus</name>
    <name type="common">Durian</name>
    <dbReference type="NCBI Taxonomy" id="66656"/>
    <lineage>
        <taxon>Eukaryota</taxon>
        <taxon>Viridiplantae</taxon>
        <taxon>Streptophyta</taxon>
        <taxon>Embryophyta</taxon>
        <taxon>Tracheophyta</taxon>
        <taxon>Spermatophyta</taxon>
        <taxon>Magnoliopsida</taxon>
        <taxon>eudicotyledons</taxon>
        <taxon>Gunneridae</taxon>
        <taxon>Pentapetalae</taxon>
        <taxon>rosids</taxon>
        <taxon>malvids</taxon>
        <taxon>Malvales</taxon>
        <taxon>Malvaceae</taxon>
        <taxon>Helicteroideae</taxon>
        <taxon>Durio</taxon>
    </lineage>
</organism>
<name>A0A6P5ZP86_DURZI</name>
<gene>
    <name evidence="14" type="primary">LOC111302658</name>
</gene>
<dbReference type="AlphaFoldDB" id="A0A6P5ZP86"/>
<evidence type="ECO:0000256" key="6">
    <source>
        <dbReference type="ARBA" id="ARBA00022723"/>
    </source>
</evidence>
<evidence type="ECO:0000256" key="2">
    <source>
        <dbReference type="ARBA" id="ARBA00004141"/>
    </source>
</evidence>
<protein>
    <recommendedName>
        <fullName evidence="3">RING-type E3 ubiquitin transferase</fullName>
        <ecNumber evidence="3">2.3.2.27</ecNumber>
    </recommendedName>
</protein>
<sequence>MGLVDKILRFEGFKRRSCLPTICHLLDKWSFYIFVSFVFRGTREDIFLNVLLWHVPLSKSRTHASRPVNSNSLAFLVTVVLLLFVILNSHQMSPSFLLWLVVGIFLMATNLRMYATCQQLQALARTHAAASSGLLVHTELRFHMPPTIAFATRGRLQ</sequence>
<dbReference type="GeneID" id="111302658"/>
<dbReference type="PANTHER" id="PTHR45977">
    <property type="entry name" value="TARGET OF ERK KINASE MPK-1"/>
    <property type="match status" value="1"/>
</dbReference>
<evidence type="ECO:0000256" key="10">
    <source>
        <dbReference type="ARBA" id="ARBA00022989"/>
    </source>
</evidence>
<keyword evidence="8" id="KW-0833">Ubl conjugation pathway</keyword>
<evidence type="ECO:0000313" key="14">
    <source>
        <dbReference type="RefSeq" id="XP_022754200.1"/>
    </source>
</evidence>
<keyword evidence="10 12" id="KW-1133">Transmembrane helix</keyword>
<dbReference type="Proteomes" id="UP000515121">
    <property type="component" value="Unplaced"/>
</dbReference>
<feature type="transmembrane region" description="Helical" evidence="12">
    <location>
        <begin position="73"/>
        <end position="90"/>
    </location>
</feature>
<keyword evidence="9" id="KW-0862">Zinc</keyword>
<dbReference type="GO" id="GO:0016020">
    <property type="term" value="C:membrane"/>
    <property type="evidence" value="ECO:0007669"/>
    <property type="project" value="UniProtKB-SubCell"/>
</dbReference>
<comment type="catalytic activity">
    <reaction evidence="1">
        <text>S-ubiquitinyl-[E2 ubiquitin-conjugating enzyme]-L-cysteine + [acceptor protein]-L-lysine = [E2 ubiquitin-conjugating enzyme]-L-cysteine + N(6)-ubiquitinyl-[acceptor protein]-L-lysine.</text>
        <dbReference type="EC" id="2.3.2.27"/>
    </reaction>
</comment>
<evidence type="ECO:0000256" key="4">
    <source>
        <dbReference type="ARBA" id="ARBA00022679"/>
    </source>
</evidence>
<proteinExistence type="predicted"/>
<evidence type="ECO:0000256" key="7">
    <source>
        <dbReference type="ARBA" id="ARBA00022771"/>
    </source>
</evidence>
<dbReference type="GO" id="GO:0061630">
    <property type="term" value="F:ubiquitin protein ligase activity"/>
    <property type="evidence" value="ECO:0007669"/>
    <property type="project" value="UniProtKB-EC"/>
</dbReference>
<keyword evidence="11 12" id="KW-0472">Membrane</keyword>
<dbReference type="GO" id="GO:0016567">
    <property type="term" value="P:protein ubiquitination"/>
    <property type="evidence" value="ECO:0007669"/>
    <property type="project" value="TreeGrafter"/>
</dbReference>
<keyword evidence="13" id="KW-1185">Reference proteome</keyword>
<dbReference type="GO" id="GO:0008270">
    <property type="term" value="F:zinc ion binding"/>
    <property type="evidence" value="ECO:0007669"/>
    <property type="project" value="UniProtKB-KW"/>
</dbReference>
<keyword evidence="6" id="KW-0479">Metal-binding</keyword>
<accession>A0A6P5ZP86</accession>
<evidence type="ECO:0000256" key="9">
    <source>
        <dbReference type="ARBA" id="ARBA00022833"/>
    </source>
</evidence>
<feature type="transmembrane region" description="Helical" evidence="12">
    <location>
        <begin position="96"/>
        <end position="115"/>
    </location>
</feature>
<dbReference type="GO" id="GO:0006511">
    <property type="term" value="P:ubiquitin-dependent protein catabolic process"/>
    <property type="evidence" value="ECO:0007669"/>
    <property type="project" value="TreeGrafter"/>
</dbReference>
<evidence type="ECO:0000313" key="13">
    <source>
        <dbReference type="Proteomes" id="UP000515121"/>
    </source>
</evidence>
<keyword evidence="5 12" id="KW-0812">Transmembrane</keyword>
<comment type="subcellular location">
    <subcellularLocation>
        <location evidence="2">Membrane</location>
        <topology evidence="2">Multi-pass membrane protein</topology>
    </subcellularLocation>
</comment>
<evidence type="ECO:0000256" key="12">
    <source>
        <dbReference type="SAM" id="Phobius"/>
    </source>
</evidence>
<evidence type="ECO:0000256" key="3">
    <source>
        <dbReference type="ARBA" id="ARBA00012483"/>
    </source>
</evidence>
<keyword evidence="4" id="KW-0808">Transferase</keyword>
<dbReference type="KEGG" id="dzi:111302658"/>
<evidence type="ECO:0000256" key="1">
    <source>
        <dbReference type="ARBA" id="ARBA00000900"/>
    </source>
</evidence>
<evidence type="ECO:0000256" key="8">
    <source>
        <dbReference type="ARBA" id="ARBA00022786"/>
    </source>
</evidence>
<dbReference type="RefSeq" id="XP_022754200.1">
    <property type="nucleotide sequence ID" value="XM_022898465.1"/>
</dbReference>
<evidence type="ECO:0000256" key="5">
    <source>
        <dbReference type="ARBA" id="ARBA00022692"/>
    </source>
</evidence>